<proteinExistence type="predicted"/>
<dbReference type="EMBL" id="RPHB01000001">
    <property type="protein sequence ID" value="MBW3466456.1"/>
    <property type="molecule type" value="Genomic_DNA"/>
</dbReference>
<name>A0A951IUT0_9BACT</name>
<sequence>MKHCLHLIFAFLIIFQGNAKDCPQKLVYGNPEWPNKLEVQNSGQSRVFYFEKAILEKRGDLVALTIPTFIEEGIDQENYISLEVSNFVDADAGTIEGEFFLRNVNFGTQSIDCMEIERDFGHSGVGYERKISIKKGIDDFWEIDLNIKPKRDGLSHVSGQLKKVSFREIKEPAQNEVSFVNFLTSKGELKGSVKYLEEFDQESNTDQGLHAEFEDESIGNFSIRPFDGKAGVYRLGSMGNRFVVFHSMEDGEVDFDLYVFDFEDIKKVQASTFFDFAIGEILINDFEPISKVNVKGPYDHAGETFNKYDFVGAYRIDARIAEKDGFHYQYEEASLDEEYPNALKFYKQKSIPEINLVHQSGTFIFSEKSEGSSLLSSIKPMEEEEENKGLDCNTIFEKTMKKVQEKFGSNEPQSEEEELEFMRYYAEVASEYGLDAGDVSVLDANEIQDRLMEVAEANCQKDSRHRMEPVYIQAELKDGYKVISRPYFVQMRFADMMLKRNSGELELTVENEEQGKQNLKTSQFGELPDMAAFLQIVGSIQYEIGKQFQLDFQDYKLTQSTSASSGFEGGNQMIRKQNVYPVKAEFQLEATEMVKVGEREAYKIQIMHKDYGDGHLLLNFVLSPSPGHGPYRNGGFLYVDKNTGQLLKAENRDGETVFGS</sequence>
<gene>
    <name evidence="1" type="ORF">EGN73_01335</name>
</gene>
<organism evidence="1 2">
    <name type="scientific">Arthrospiribacter ruber</name>
    <dbReference type="NCBI Taxonomy" id="2487934"/>
    <lineage>
        <taxon>Bacteria</taxon>
        <taxon>Pseudomonadati</taxon>
        <taxon>Bacteroidota</taxon>
        <taxon>Cytophagia</taxon>
        <taxon>Cytophagales</taxon>
        <taxon>Cyclobacteriaceae</taxon>
        <taxon>Arthrospiribacter</taxon>
    </lineage>
</organism>
<dbReference type="AlphaFoldDB" id="A0A951IUT0"/>
<evidence type="ECO:0000313" key="1">
    <source>
        <dbReference type="EMBL" id="MBW3466456.1"/>
    </source>
</evidence>
<protein>
    <submittedName>
        <fullName evidence="1">Uncharacterized protein</fullName>
    </submittedName>
</protein>
<dbReference type="RefSeq" id="WP_219286345.1">
    <property type="nucleotide sequence ID" value="NZ_RPHB01000001.1"/>
</dbReference>
<dbReference type="Proteomes" id="UP000727490">
    <property type="component" value="Unassembled WGS sequence"/>
</dbReference>
<reference evidence="1 2" key="1">
    <citation type="journal article" date="2020" name="Syst. Appl. Microbiol.">
        <title>Arthrospiribacter ruber gen. nov., sp. nov., a novel bacterium isolated from Arthrospira cultures.</title>
        <authorList>
            <person name="Waleron M."/>
            <person name="Misztak A."/>
            <person name="Waleron M.M."/>
            <person name="Furmaniak M."/>
            <person name="Mrozik A."/>
            <person name="Waleron K."/>
        </authorList>
    </citation>
    <scope>NUCLEOTIDE SEQUENCE [LARGE SCALE GENOMIC DNA]</scope>
    <source>
        <strain evidence="1 2">DPMB0001</strain>
    </source>
</reference>
<evidence type="ECO:0000313" key="2">
    <source>
        <dbReference type="Proteomes" id="UP000727490"/>
    </source>
</evidence>
<keyword evidence="2" id="KW-1185">Reference proteome</keyword>
<comment type="caution">
    <text evidence="1">The sequence shown here is derived from an EMBL/GenBank/DDBJ whole genome shotgun (WGS) entry which is preliminary data.</text>
</comment>
<accession>A0A951IUT0</accession>